<evidence type="ECO:0000313" key="4">
    <source>
        <dbReference type="Proteomes" id="UP000738325"/>
    </source>
</evidence>
<dbReference type="Pfam" id="PF13883">
    <property type="entry name" value="CREG_beta-barrel"/>
    <property type="match status" value="1"/>
</dbReference>
<protein>
    <recommendedName>
        <fullName evidence="2">CREG-like beta-barrel domain-containing protein</fullName>
    </recommendedName>
</protein>
<reference evidence="3" key="1">
    <citation type="journal article" date="2020" name="Fungal Divers.">
        <title>Resolving the Mortierellaceae phylogeny through synthesis of multi-gene phylogenetics and phylogenomics.</title>
        <authorList>
            <person name="Vandepol N."/>
            <person name="Liber J."/>
            <person name="Desiro A."/>
            <person name="Na H."/>
            <person name="Kennedy M."/>
            <person name="Barry K."/>
            <person name="Grigoriev I.V."/>
            <person name="Miller A.N."/>
            <person name="O'Donnell K."/>
            <person name="Stajich J.E."/>
            <person name="Bonito G."/>
        </authorList>
    </citation>
    <scope>NUCLEOTIDE SEQUENCE</scope>
    <source>
        <strain evidence="3">REB-010B</strain>
    </source>
</reference>
<dbReference type="InterPro" id="IPR012349">
    <property type="entry name" value="Split_barrel_FMN-bd"/>
</dbReference>
<evidence type="ECO:0000256" key="1">
    <source>
        <dbReference type="SAM" id="SignalP"/>
    </source>
</evidence>
<dbReference type="Proteomes" id="UP000738325">
    <property type="component" value="Unassembled WGS sequence"/>
</dbReference>
<feature type="signal peptide" evidence="1">
    <location>
        <begin position="1"/>
        <end position="19"/>
    </location>
</feature>
<sequence length="213" mass="23510">MHTLALAVLFTLSHSAVLALPSISSCGGERVTAVGETHDQAARLARNLVKNTGIGTFMSVMNADRNDGILEGYPFGSMDYYADDCESPGTPLMLLSDLQVNVRNAKTDNRVSLAIRRLPGRNENTSPMAEPRVTLLGHLVPVAKDKYANAEACFLAQHPNVGWLPGSGFHDFKWYHLEIKDIYYIGGFGGIHYIGWIDTETYHSKEQPQFRAQ</sequence>
<dbReference type="PANTHER" id="PTHR37273:SF1">
    <property type="entry name" value="ADL397C-AP"/>
    <property type="match status" value="1"/>
</dbReference>
<dbReference type="AlphaFoldDB" id="A0A9P6R750"/>
<keyword evidence="4" id="KW-1185">Reference proteome</keyword>
<dbReference type="EMBL" id="JAAAIP010000911">
    <property type="protein sequence ID" value="KAG0311522.1"/>
    <property type="molecule type" value="Genomic_DNA"/>
</dbReference>
<dbReference type="OrthoDB" id="2138282at2759"/>
<accession>A0A9P6R750</accession>
<dbReference type="PANTHER" id="PTHR37273">
    <property type="entry name" value="CHROMOSOME 8, WHOLE GENOME SHOTGUN SEQUENCE"/>
    <property type="match status" value="1"/>
</dbReference>
<dbReference type="Gene3D" id="2.30.110.10">
    <property type="entry name" value="Electron Transport, Fmn-binding Protein, Chain A"/>
    <property type="match status" value="1"/>
</dbReference>
<keyword evidence="1" id="KW-0732">Signal</keyword>
<name>A0A9P6R750_9FUNG</name>
<gene>
    <name evidence="3" type="ORF">BGZ99_010111</name>
</gene>
<proteinExistence type="predicted"/>
<dbReference type="SUPFAM" id="SSF50475">
    <property type="entry name" value="FMN-binding split barrel"/>
    <property type="match status" value="1"/>
</dbReference>
<evidence type="ECO:0000259" key="2">
    <source>
        <dbReference type="Pfam" id="PF13883"/>
    </source>
</evidence>
<comment type="caution">
    <text evidence="3">The sequence shown here is derived from an EMBL/GenBank/DDBJ whole genome shotgun (WGS) entry which is preliminary data.</text>
</comment>
<organism evidence="3 4">
    <name type="scientific">Dissophora globulifera</name>
    <dbReference type="NCBI Taxonomy" id="979702"/>
    <lineage>
        <taxon>Eukaryota</taxon>
        <taxon>Fungi</taxon>
        <taxon>Fungi incertae sedis</taxon>
        <taxon>Mucoromycota</taxon>
        <taxon>Mortierellomycotina</taxon>
        <taxon>Mortierellomycetes</taxon>
        <taxon>Mortierellales</taxon>
        <taxon>Mortierellaceae</taxon>
        <taxon>Dissophora</taxon>
    </lineage>
</organism>
<evidence type="ECO:0000313" key="3">
    <source>
        <dbReference type="EMBL" id="KAG0311522.1"/>
    </source>
</evidence>
<feature type="domain" description="CREG-like beta-barrel" evidence="2">
    <location>
        <begin position="37"/>
        <end position="204"/>
    </location>
</feature>
<dbReference type="InterPro" id="IPR055343">
    <property type="entry name" value="CREG_beta-barrel"/>
</dbReference>
<feature type="chain" id="PRO_5040189630" description="CREG-like beta-barrel domain-containing protein" evidence="1">
    <location>
        <begin position="20"/>
        <end position="213"/>
    </location>
</feature>